<evidence type="ECO:0000256" key="1">
    <source>
        <dbReference type="SAM" id="Phobius"/>
    </source>
</evidence>
<gene>
    <name evidence="2" type="ORF">ERS137959_03936</name>
</gene>
<accession>A0ABP1YGN2</accession>
<feature type="transmembrane region" description="Helical" evidence="1">
    <location>
        <begin position="92"/>
        <end position="108"/>
    </location>
</feature>
<dbReference type="Gene3D" id="1.20.1720.10">
    <property type="entry name" value="Multidrug resistance protein D"/>
    <property type="match status" value="1"/>
</dbReference>
<evidence type="ECO:0000313" key="3">
    <source>
        <dbReference type="Proteomes" id="UP000041601"/>
    </source>
</evidence>
<comment type="caution">
    <text evidence="2">The sequence shown here is derived from an EMBL/GenBank/DDBJ whole genome shotgun (WGS) entry which is preliminary data.</text>
</comment>
<dbReference type="InterPro" id="IPR036259">
    <property type="entry name" value="MFS_trans_sf"/>
</dbReference>
<dbReference type="EMBL" id="CPXJ01000062">
    <property type="protein sequence ID" value="CNE49641.1"/>
    <property type="molecule type" value="Genomic_DNA"/>
</dbReference>
<reference evidence="2 3" key="1">
    <citation type="submission" date="2015-03" db="EMBL/GenBank/DDBJ databases">
        <authorList>
            <consortium name="Pathogen Informatics"/>
            <person name="Murphy D."/>
        </authorList>
    </citation>
    <scope>NUCLEOTIDE SEQUENCE [LARGE SCALE GENOMIC DNA]</scope>
    <source>
        <strain evidence="2 3">IP05342</strain>
    </source>
</reference>
<dbReference type="SUPFAM" id="SSF103473">
    <property type="entry name" value="MFS general substrate transporter"/>
    <property type="match status" value="1"/>
</dbReference>
<keyword evidence="1" id="KW-0472">Membrane</keyword>
<keyword evidence="1" id="KW-0812">Transmembrane</keyword>
<name>A0ABP1YGN2_YEREN</name>
<sequence>MTGSVLMALGCFSLLYGLRLAPEVQHHWLVYMLPIASACAGLAFMMGPATSYALEPYANEAGVASALVGFVQMAGDAGLGLLAMALPIEPKLSLAIVMLAGCLLAWQARRASKHVRGKLQKIN</sequence>
<feature type="transmembrane region" description="Helical" evidence="1">
    <location>
        <begin position="30"/>
        <end position="54"/>
    </location>
</feature>
<keyword evidence="1" id="KW-1133">Transmembrane helix</keyword>
<organism evidence="2 3">
    <name type="scientific">Yersinia enterocolitica</name>
    <dbReference type="NCBI Taxonomy" id="630"/>
    <lineage>
        <taxon>Bacteria</taxon>
        <taxon>Pseudomonadati</taxon>
        <taxon>Pseudomonadota</taxon>
        <taxon>Gammaproteobacteria</taxon>
        <taxon>Enterobacterales</taxon>
        <taxon>Yersiniaceae</taxon>
        <taxon>Yersinia</taxon>
    </lineage>
</organism>
<proteinExistence type="predicted"/>
<keyword evidence="3" id="KW-1185">Reference proteome</keyword>
<protein>
    <submittedName>
        <fullName evidence="2">Multidrug resistance protein</fullName>
    </submittedName>
</protein>
<dbReference type="Proteomes" id="UP000041601">
    <property type="component" value="Unassembled WGS sequence"/>
</dbReference>
<evidence type="ECO:0000313" key="2">
    <source>
        <dbReference type="EMBL" id="CNE49641.1"/>
    </source>
</evidence>